<reference evidence="2 3" key="1">
    <citation type="journal article" date="2013" name="MBio">
        <title>Genome sequencing of the plant pathogen Taphrina deformans, the causal agent of peach leaf curl.</title>
        <authorList>
            <person name="Cisse O.H."/>
            <person name="Almeida J.M.G.C.F."/>
            <person name="Fonseca A."/>
            <person name="Kumar A.A."/>
            <person name="Salojaervi J."/>
            <person name="Overmyer K."/>
            <person name="Hauser P.M."/>
            <person name="Pagni M."/>
        </authorList>
    </citation>
    <scope>NUCLEOTIDE SEQUENCE [LARGE SCALE GENOMIC DNA]</scope>
    <source>
        <strain evidence="3">PYCC 5710 / ATCC 11124 / CBS 356.35 / IMI 108563 / JCM 9778 / NBRC 8474</strain>
    </source>
</reference>
<dbReference type="EMBL" id="CAHR02000153">
    <property type="protein sequence ID" value="CCG83495.1"/>
    <property type="molecule type" value="Genomic_DNA"/>
</dbReference>
<comment type="caution">
    <text evidence="2">The sequence shown here is derived from an EMBL/GenBank/DDBJ whole genome shotgun (WGS) entry which is preliminary data.</text>
</comment>
<dbReference type="Proteomes" id="UP000013776">
    <property type="component" value="Unassembled WGS sequence"/>
</dbReference>
<feature type="chain" id="PRO_5004373311" evidence="1">
    <location>
        <begin position="24"/>
        <end position="115"/>
    </location>
</feature>
<dbReference type="AlphaFoldDB" id="R4XJG7"/>
<keyword evidence="1" id="KW-0732">Signal</keyword>
<name>R4XJG7_TAPDE</name>
<evidence type="ECO:0000313" key="2">
    <source>
        <dbReference type="EMBL" id="CCG83495.1"/>
    </source>
</evidence>
<protein>
    <submittedName>
        <fullName evidence="2">Uncharacterized protein</fullName>
    </submittedName>
</protein>
<dbReference type="OrthoDB" id="3824970at2759"/>
<gene>
    <name evidence="2" type="ORF">TAPDE_003726</name>
</gene>
<organism evidence="2 3">
    <name type="scientific">Taphrina deformans (strain PYCC 5710 / ATCC 11124 / CBS 356.35 / IMI 108563 / JCM 9778 / NBRC 8474)</name>
    <name type="common">Peach leaf curl fungus</name>
    <name type="synonym">Lalaria deformans</name>
    <dbReference type="NCBI Taxonomy" id="1097556"/>
    <lineage>
        <taxon>Eukaryota</taxon>
        <taxon>Fungi</taxon>
        <taxon>Dikarya</taxon>
        <taxon>Ascomycota</taxon>
        <taxon>Taphrinomycotina</taxon>
        <taxon>Taphrinomycetes</taxon>
        <taxon>Taphrinales</taxon>
        <taxon>Taphrinaceae</taxon>
        <taxon>Taphrina</taxon>
    </lineage>
</organism>
<keyword evidence="3" id="KW-1185">Reference proteome</keyword>
<accession>R4XJG7</accession>
<evidence type="ECO:0000313" key="3">
    <source>
        <dbReference type="Proteomes" id="UP000013776"/>
    </source>
</evidence>
<evidence type="ECO:0000256" key="1">
    <source>
        <dbReference type="SAM" id="SignalP"/>
    </source>
</evidence>
<feature type="signal peptide" evidence="1">
    <location>
        <begin position="1"/>
        <end position="23"/>
    </location>
</feature>
<proteinExistence type="predicted"/>
<sequence>METILLLIIIAVISFFFLQYFKAEDPTPNTESELVWVTRNIDNVLVLFPNEDHSALAYELSRSRSVESCIEKLLAGEKLPTPPEDSRYHGWDLKLEGSDLASARTVRTAPGSAVN</sequence>
<dbReference type="VEuPathDB" id="FungiDB:TAPDE_003726"/>